<organism evidence="2 3">
    <name type="scientific">Balaenoptera physalus</name>
    <name type="common">Fin whale</name>
    <name type="synonym">Balaena physalus</name>
    <dbReference type="NCBI Taxonomy" id="9770"/>
    <lineage>
        <taxon>Eukaryota</taxon>
        <taxon>Metazoa</taxon>
        <taxon>Chordata</taxon>
        <taxon>Craniata</taxon>
        <taxon>Vertebrata</taxon>
        <taxon>Euteleostomi</taxon>
        <taxon>Mammalia</taxon>
        <taxon>Eutheria</taxon>
        <taxon>Laurasiatheria</taxon>
        <taxon>Artiodactyla</taxon>
        <taxon>Whippomorpha</taxon>
        <taxon>Cetacea</taxon>
        <taxon>Mysticeti</taxon>
        <taxon>Balaenopteridae</taxon>
        <taxon>Balaenoptera</taxon>
    </lineage>
</organism>
<dbReference type="OrthoDB" id="6287771at2759"/>
<protein>
    <recommendedName>
        <fullName evidence="4">Lin-37 DREAM MuvB core complex component</fullName>
    </recommendedName>
</protein>
<dbReference type="InterPro" id="IPR028226">
    <property type="entry name" value="LIN37"/>
</dbReference>
<dbReference type="Pfam" id="PF15306">
    <property type="entry name" value="LIN37"/>
    <property type="match status" value="1"/>
</dbReference>
<evidence type="ECO:0000313" key="3">
    <source>
        <dbReference type="Proteomes" id="UP000437017"/>
    </source>
</evidence>
<keyword evidence="3" id="KW-1185">Reference proteome</keyword>
<feature type="region of interest" description="Disordered" evidence="1">
    <location>
        <begin position="176"/>
        <end position="258"/>
    </location>
</feature>
<dbReference type="PANTHER" id="PTHR31336">
    <property type="entry name" value="LIN37 HOMOLOG"/>
    <property type="match status" value="1"/>
</dbReference>
<dbReference type="Proteomes" id="UP000437017">
    <property type="component" value="Unassembled WGS sequence"/>
</dbReference>
<evidence type="ECO:0000313" key="2">
    <source>
        <dbReference type="EMBL" id="KAB0394190.1"/>
    </source>
</evidence>
<dbReference type="AlphaFoldDB" id="A0A643C2D5"/>
<feature type="region of interest" description="Disordered" evidence="1">
    <location>
        <begin position="9"/>
        <end position="35"/>
    </location>
</feature>
<dbReference type="GO" id="GO:0017053">
    <property type="term" value="C:transcription repressor complex"/>
    <property type="evidence" value="ECO:0007669"/>
    <property type="project" value="InterPro"/>
</dbReference>
<feature type="compositionally biased region" description="Pro residues" evidence="1">
    <location>
        <begin position="212"/>
        <end position="221"/>
    </location>
</feature>
<proteinExistence type="predicted"/>
<dbReference type="GO" id="GO:0031523">
    <property type="term" value="C:Myb complex"/>
    <property type="evidence" value="ECO:0007669"/>
    <property type="project" value="TreeGrafter"/>
</dbReference>
<accession>A0A643C2D5</accession>
<feature type="non-terminal residue" evidence="2">
    <location>
        <position position="1"/>
    </location>
</feature>
<dbReference type="EMBL" id="SGJD01002880">
    <property type="protein sequence ID" value="KAB0394190.1"/>
    <property type="molecule type" value="Genomic_DNA"/>
</dbReference>
<evidence type="ECO:0008006" key="4">
    <source>
        <dbReference type="Google" id="ProtNLM"/>
    </source>
</evidence>
<evidence type="ECO:0000256" key="1">
    <source>
        <dbReference type="SAM" id="MobiDB-lite"/>
    </source>
</evidence>
<sequence length="295" mass="33315">GTRLTVALTNRNKGLPKGPAHKRATGGGGGLRGRRGRTLLRAEDCPHTKLTFDFSPSASGLDLLFWASLTQLARPQTPTMFPVKVKVEKSELEMAKARNQLDAVLQCLLEKSHMDSVWMRKLGRPPQTPTTRIAPSRPAANDSYVIKLFDRSVDLAQFSENTPLYPICRAWMRNSPTVRERERSPSSPLPPLPEDEEGSEVTNSKSRDVYKLPPPTAPGPPGDACRSRIPSPLQPETQGTPDDEPSEPEPSPSALIYRNMQRWKRIRQRWKEASHRNQLRYSESMKILREMYERQ</sequence>
<name>A0A643C2D5_BALPH</name>
<gene>
    <name evidence="2" type="ORF">E2I00_015256</name>
</gene>
<dbReference type="GO" id="GO:0000122">
    <property type="term" value="P:negative regulation of transcription by RNA polymerase II"/>
    <property type="evidence" value="ECO:0007669"/>
    <property type="project" value="TreeGrafter"/>
</dbReference>
<reference evidence="2 3" key="1">
    <citation type="journal article" date="2019" name="PLoS ONE">
        <title>Genomic analyses reveal an absence of contemporary introgressive admixture between fin whales and blue whales, despite known hybrids.</title>
        <authorList>
            <person name="Westbury M.V."/>
            <person name="Petersen B."/>
            <person name="Lorenzen E.D."/>
        </authorList>
    </citation>
    <scope>NUCLEOTIDE SEQUENCE [LARGE SCALE GENOMIC DNA]</scope>
    <source>
        <strain evidence="2">FinWhale-01</strain>
    </source>
</reference>
<dbReference type="PANTHER" id="PTHR31336:SF3">
    <property type="entry name" value="PROTEIN LIN-37 HOMOLOG"/>
    <property type="match status" value="1"/>
</dbReference>
<comment type="caution">
    <text evidence="2">The sequence shown here is derived from an EMBL/GenBank/DDBJ whole genome shotgun (WGS) entry which is preliminary data.</text>
</comment>